<evidence type="ECO:0000313" key="1">
    <source>
        <dbReference type="EMBL" id="QHS62020.1"/>
    </source>
</evidence>
<dbReference type="AlphaFoldDB" id="A0A6B9ZHY6"/>
<reference evidence="1 2" key="1">
    <citation type="submission" date="2020-01" db="EMBL/GenBank/DDBJ databases">
        <title>Complete genome sequence of Chitinophaga sp. H33E-04 isolated from quinoa roots.</title>
        <authorList>
            <person name="Weon H.-Y."/>
            <person name="Lee S.A."/>
        </authorList>
    </citation>
    <scope>NUCLEOTIDE SEQUENCE [LARGE SCALE GENOMIC DNA]</scope>
    <source>
        <strain evidence="1 2">H33E-04</strain>
    </source>
</reference>
<gene>
    <name evidence="1" type="ORF">GWR21_21145</name>
</gene>
<name>A0A6B9ZHY6_9BACT</name>
<dbReference type="EMBL" id="CP048113">
    <property type="protein sequence ID" value="QHS62020.1"/>
    <property type="molecule type" value="Genomic_DNA"/>
</dbReference>
<sequence>MKWPCILSLLLLTACHQASTHDKSDRAAVAEMSVDPSTEEKKYMSTNIAEKKAYFEQTFLQMRDTASYEEETIWGSLHIGNLFGEEHRAAVLRTMVNDSTANVVVLRQTGNKWDTILFRSYPEMEVVAWEDYIDIKDFNGDDIPDLFIATGCSYIMHTASWGELWLSVNDRFRKVEGFEDVVNPTYYKQDDRIYAYQSRGCADMNMYFGVLRISNYKVQHITAVSCDCCSEDSCIIKADARKAITVPIQKACEYVPAYYADVVKEKCDWVIEHRQ</sequence>
<evidence type="ECO:0000313" key="2">
    <source>
        <dbReference type="Proteomes" id="UP000476411"/>
    </source>
</evidence>
<dbReference type="RefSeq" id="WP_162333675.1">
    <property type="nucleotide sequence ID" value="NZ_CP048113.1"/>
</dbReference>
<keyword evidence="2" id="KW-1185">Reference proteome</keyword>
<protein>
    <submittedName>
        <fullName evidence="1">Uncharacterized protein</fullName>
    </submittedName>
</protein>
<proteinExistence type="predicted"/>
<dbReference type="Proteomes" id="UP000476411">
    <property type="component" value="Chromosome"/>
</dbReference>
<accession>A0A6B9ZHY6</accession>
<organism evidence="1 2">
    <name type="scientific">Chitinophaga agri</name>
    <dbReference type="NCBI Taxonomy" id="2703787"/>
    <lineage>
        <taxon>Bacteria</taxon>
        <taxon>Pseudomonadati</taxon>
        <taxon>Bacteroidota</taxon>
        <taxon>Chitinophagia</taxon>
        <taxon>Chitinophagales</taxon>
        <taxon>Chitinophagaceae</taxon>
        <taxon>Chitinophaga</taxon>
    </lineage>
</organism>
<dbReference type="PROSITE" id="PS51257">
    <property type="entry name" value="PROKAR_LIPOPROTEIN"/>
    <property type="match status" value="1"/>
</dbReference>
<dbReference type="KEGG" id="chih:GWR21_21145"/>